<organism evidence="2 3">
    <name type="scientific">Candidatus Kapaibacterium thiocyanatum</name>
    <dbReference type="NCBI Taxonomy" id="1895771"/>
    <lineage>
        <taxon>Bacteria</taxon>
        <taxon>Pseudomonadati</taxon>
        <taxon>Candidatus Kapaibacteriota</taxon>
        <taxon>Candidatus Kapaibacteriia</taxon>
        <taxon>Candidatus Kapaibacteriales</taxon>
        <taxon>Candidatus Kapaibacteriaceae</taxon>
        <taxon>Candidatus Kapaibacterium</taxon>
    </lineage>
</organism>
<dbReference type="EMBL" id="MKVH01000003">
    <property type="protein sequence ID" value="OJX60912.1"/>
    <property type="molecule type" value="Genomic_DNA"/>
</dbReference>
<feature type="transmembrane region" description="Helical" evidence="1">
    <location>
        <begin position="61"/>
        <end position="81"/>
    </location>
</feature>
<name>A0A1M3L5S5_9BACT</name>
<dbReference type="AlphaFoldDB" id="A0A1M3L5S5"/>
<accession>A0A1M3L5S5</accession>
<sequence length="463" mass="51155">MTTAFLMMVVTILLQLALGLATSMRLRVRLPVVQLLSVSLLLGMFLHTVLVFLIELAGIYLTRGSVLGVAALAAVALQFPAKGLGAAYRSMVEPGAWSPRLYDVVTIAVGCYLMFISVWAAYYWPVTPFDAMAGIDLVARTAVMEGHLNNSIYTEPLLAGKLSNQPFYAPFAMIMQVVYRLIGFPFGQMWLPVLSIAFLAFMFDMLRQRLHGVIAGLLFILLVSIPELYGYSFLVQTDYLNAVFFGIGGLMMIDAIRRSSQPSLWLAALMLAGACWSRTETVFIVIAAVLSMTPWLTRSFDRKVAFRGIAVVIGLSLLSFALWHVLYFRLFLPVHPQTAAEITGFDGARFLAVTSETISDVFGDIGLWGLIWIIGGAVIAGQAIGRAAKKTSFGDVLPVIWMVVTVVALLFVGTMFQSAIVSQTIRRGLFKLFPFMFFYLTTAPVLRMLSERITRWETRRASS</sequence>
<feature type="transmembrane region" description="Helical" evidence="1">
    <location>
        <begin position="304"/>
        <end position="326"/>
    </location>
</feature>
<evidence type="ECO:0000313" key="2">
    <source>
        <dbReference type="EMBL" id="OJX60912.1"/>
    </source>
</evidence>
<evidence type="ECO:0000313" key="3">
    <source>
        <dbReference type="Proteomes" id="UP000184233"/>
    </source>
</evidence>
<keyword evidence="1" id="KW-1133">Transmembrane helix</keyword>
<feature type="transmembrane region" description="Helical" evidence="1">
    <location>
        <begin position="432"/>
        <end position="450"/>
    </location>
</feature>
<feature type="transmembrane region" description="Helical" evidence="1">
    <location>
        <begin position="365"/>
        <end position="384"/>
    </location>
</feature>
<evidence type="ECO:0008006" key="4">
    <source>
        <dbReference type="Google" id="ProtNLM"/>
    </source>
</evidence>
<evidence type="ECO:0000256" key="1">
    <source>
        <dbReference type="SAM" id="Phobius"/>
    </source>
</evidence>
<feature type="transmembrane region" description="Helical" evidence="1">
    <location>
        <begin position="396"/>
        <end position="420"/>
    </location>
</feature>
<keyword evidence="1" id="KW-0812">Transmembrane</keyword>
<protein>
    <recommendedName>
        <fullName evidence="4">Glycosyltransferase RgtA/B/C/D-like domain-containing protein</fullName>
    </recommendedName>
</protein>
<comment type="caution">
    <text evidence="2">The sequence shown here is derived from an EMBL/GenBank/DDBJ whole genome shotgun (WGS) entry which is preliminary data.</text>
</comment>
<proteinExistence type="predicted"/>
<feature type="transmembrane region" description="Helical" evidence="1">
    <location>
        <begin position="209"/>
        <end position="232"/>
    </location>
</feature>
<feature type="transmembrane region" description="Helical" evidence="1">
    <location>
        <begin position="181"/>
        <end position="203"/>
    </location>
</feature>
<feature type="transmembrane region" description="Helical" evidence="1">
    <location>
        <begin position="263"/>
        <end position="292"/>
    </location>
</feature>
<gene>
    <name evidence="2" type="ORF">BGO89_04940</name>
</gene>
<keyword evidence="1" id="KW-0472">Membrane</keyword>
<feature type="transmembrane region" description="Helical" evidence="1">
    <location>
        <begin position="239"/>
        <end position="257"/>
    </location>
</feature>
<feature type="transmembrane region" description="Helical" evidence="1">
    <location>
        <begin position="101"/>
        <end position="124"/>
    </location>
</feature>
<dbReference type="STRING" id="1895771.BGO89_04940"/>
<reference evidence="2 3" key="1">
    <citation type="submission" date="2016-09" db="EMBL/GenBank/DDBJ databases">
        <title>Genome-resolved meta-omics ties microbial dynamics to process performance in biotechnology for thiocyanate degradation.</title>
        <authorList>
            <person name="Kantor R.S."/>
            <person name="Huddy R.J."/>
            <person name="Iyer R."/>
            <person name="Thomas B.C."/>
            <person name="Brown C.T."/>
            <person name="Anantharaman K."/>
            <person name="Tringe S."/>
            <person name="Hettich R.L."/>
            <person name="Harrison S.T."/>
            <person name="Banfield J.F."/>
        </authorList>
    </citation>
    <scope>NUCLEOTIDE SEQUENCE [LARGE SCALE GENOMIC DNA]</scope>
    <source>
        <strain evidence="2">59-99</strain>
    </source>
</reference>
<dbReference type="Proteomes" id="UP000184233">
    <property type="component" value="Unassembled WGS sequence"/>
</dbReference>
<feature type="transmembrane region" description="Helical" evidence="1">
    <location>
        <begin position="35"/>
        <end position="54"/>
    </location>
</feature>